<evidence type="ECO:0000313" key="5">
    <source>
        <dbReference type="Proteomes" id="UP000799423"/>
    </source>
</evidence>
<accession>A0A6A7AVA1</accession>
<feature type="domain" description="Ubiquitin 3 binding protein But2 C-terminal" evidence="2">
    <location>
        <begin position="193"/>
        <end position="333"/>
    </location>
</feature>
<sequence length="379" mass="39192">MKYAIAQLALGLGANALVARNAPQCIQLKASGGASGVLGQLDDGQNRVGGGHPTGCYCLSNGGFTDSNGRGCILTPPTTQFQCDVGASPTSGFSIGSSGSVTYNGSGKFYACPVNDNGEWNVYTVPAPGQKKCVEITLDSAGACGSSKPAPPPPAQPETTPCETPAVQAPTPAPAPPTKPSNACPADINGPYQFPHLIVPVNSASPNTAYGTSYFGKVDKTTCSIFNFDIPASDASKTCSLIFLFPQQKDLVTSSFTTSGSGQVNFTKLKGPASQGTTWANAPGKEAELGSWSVAPGNAYTVASGSCEAGKTVSYELCATGDYALNYFQDYNPSAIGLYVPDDMIHDLFVLPLSSPSPCASQNSWFLIHDSYAGKRDIM</sequence>
<reference evidence="4" key="1">
    <citation type="submission" date="2020-01" db="EMBL/GenBank/DDBJ databases">
        <authorList>
            <consortium name="DOE Joint Genome Institute"/>
            <person name="Haridas S."/>
            <person name="Albert R."/>
            <person name="Binder M."/>
            <person name="Bloem J."/>
            <person name="Labutti K."/>
            <person name="Salamov A."/>
            <person name="Andreopoulos B."/>
            <person name="Baker S.E."/>
            <person name="Barry K."/>
            <person name="Bills G."/>
            <person name="Bluhm B.H."/>
            <person name="Cannon C."/>
            <person name="Castanera R."/>
            <person name="Culley D.E."/>
            <person name="Daum C."/>
            <person name="Ezra D."/>
            <person name="Gonzalez J.B."/>
            <person name="Henrissat B."/>
            <person name="Kuo A."/>
            <person name="Liang C."/>
            <person name="Lipzen A."/>
            <person name="Lutzoni F."/>
            <person name="Magnuson J."/>
            <person name="Mondo S."/>
            <person name="Nolan M."/>
            <person name="Ohm R."/>
            <person name="Pangilinan J."/>
            <person name="Park H.-J."/>
            <person name="Ramirez L."/>
            <person name="Alfaro M."/>
            <person name="Sun H."/>
            <person name="Tritt A."/>
            <person name="Yoshinaga Y."/>
            <person name="Zwiers L.-H."/>
            <person name="Turgeon B.G."/>
            <person name="Goodwin S.B."/>
            <person name="Spatafora J.W."/>
            <person name="Crous P.W."/>
            <person name="Grigoriev I.V."/>
        </authorList>
    </citation>
    <scope>NUCLEOTIDE SEQUENCE</scope>
    <source>
        <strain evidence="4">IPT5</strain>
    </source>
</reference>
<feature type="region of interest" description="Disordered" evidence="1">
    <location>
        <begin position="144"/>
        <end position="184"/>
    </location>
</feature>
<dbReference type="Pfam" id="PF09792">
    <property type="entry name" value="But2"/>
    <property type="match status" value="1"/>
</dbReference>
<keyword evidence="5" id="KW-1185">Reference proteome</keyword>
<organism evidence="4 5">
    <name type="scientific">Plenodomus tracheiphilus IPT5</name>
    <dbReference type="NCBI Taxonomy" id="1408161"/>
    <lineage>
        <taxon>Eukaryota</taxon>
        <taxon>Fungi</taxon>
        <taxon>Dikarya</taxon>
        <taxon>Ascomycota</taxon>
        <taxon>Pezizomycotina</taxon>
        <taxon>Dothideomycetes</taxon>
        <taxon>Pleosporomycetidae</taxon>
        <taxon>Pleosporales</taxon>
        <taxon>Pleosporineae</taxon>
        <taxon>Leptosphaeriaceae</taxon>
        <taxon>Plenodomus</taxon>
    </lineage>
</organism>
<dbReference type="Pfam" id="PF22799">
    <property type="entry name" value="PIR1-like_C"/>
    <property type="match status" value="1"/>
</dbReference>
<dbReference type="EMBL" id="MU006336">
    <property type="protein sequence ID" value="KAF2846287.1"/>
    <property type="molecule type" value="Genomic_DNA"/>
</dbReference>
<feature type="domain" description="Cell wall mannoprotein PIR1-like C-terminal" evidence="3">
    <location>
        <begin position="62"/>
        <end position="136"/>
    </location>
</feature>
<evidence type="ECO:0000259" key="2">
    <source>
        <dbReference type="Pfam" id="PF09792"/>
    </source>
</evidence>
<protein>
    <submittedName>
        <fullName evidence="4">Uncharacterized protein</fullName>
    </submittedName>
</protein>
<gene>
    <name evidence="4" type="ORF">T440DRAFT_482649</name>
</gene>
<evidence type="ECO:0000256" key="1">
    <source>
        <dbReference type="SAM" id="MobiDB-lite"/>
    </source>
</evidence>
<dbReference type="InterPro" id="IPR054508">
    <property type="entry name" value="PIR1-like_C"/>
</dbReference>
<dbReference type="PANTHER" id="PTHR39613:SF1">
    <property type="entry name" value="ANCHORED CELL WALL PROTEIN, PUTATIVE (AFU_ORTHOLOGUE AFUA_4G08960)-RELATED"/>
    <property type="match status" value="1"/>
</dbReference>
<name>A0A6A7AVA1_9PLEO</name>
<feature type="compositionally biased region" description="Low complexity" evidence="1">
    <location>
        <begin position="157"/>
        <end position="170"/>
    </location>
</feature>
<proteinExistence type="predicted"/>
<dbReference type="OrthoDB" id="4657524at2759"/>
<dbReference type="Proteomes" id="UP000799423">
    <property type="component" value="Unassembled WGS sequence"/>
</dbReference>
<dbReference type="PANTHER" id="PTHR39613">
    <property type="entry name" value="ANCHORED CELL WALL PROTEIN, PUTATIVE (AFU_ORTHOLOGUE AFUA_4G08960)-RELATED"/>
    <property type="match status" value="1"/>
</dbReference>
<evidence type="ECO:0000313" key="4">
    <source>
        <dbReference type="EMBL" id="KAF2846287.1"/>
    </source>
</evidence>
<dbReference type="InterPro" id="IPR018620">
    <property type="entry name" value="Ubiquitin3-bd_protein_But2_C"/>
</dbReference>
<dbReference type="AlphaFoldDB" id="A0A6A7AVA1"/>
<evidence type="ECO:0000259" key="3">
    <source>
        <dbReference type="Pfam" id="PF22799"/>
    </source>
</evidence>